<accession>A0A6J1NLW3</accession>
<evidence type="ECO:0000256" key="1">
    <source>
        <dbReference type="SAM" id="MobiDB-lite"/>
    </source>
</evidence>
<feature type="compositionally biased region" description="Low complexity" evidence="1">
    <location>
        <begin position="88"/>
        <end position="103"/>
    </location>
</feature>
<dbReference type="AlphaFoldDB" id="A0A6J1NLW3"/>
<feature type="compositionally biased region" description="Pro residues" evidence="1">
    <location>
        <begin position="31"/>
        <end position="45"/>
    </location>
</feature>
<gene>
    <name evidence="3" type="primary">LOC112053534</name>
</gene>
<feature type="compositionally biased region" description="Acidic residues" evidence="1">
    <location>
        <begin position="186"/>
        <end position="196"/>
    </location>
</feature>
<feature type="region of interest" description="Disordered" evidence="1">
    <location>
        <begin position="1"/>
        <end position="111"/>
    </location>
</feature>
<feature type="compositionally biased region" description="Low complexity" evidence="1">
    <location>
        <begin position="144"/>
        <end position="153"/>
    </location>
</feature>
<protein>
    <submittedName>
        <fullName evidence="3">Uncharacterized protein LOC112053534</fullName>
    </submittedName>
</protein>
<dbReference type="GeneID" id="112053534"/>
<dbReference type="Proteomes" id="UP001652582">
    <property type="component" value="Chromosome Z"/>
</dbReference>
<name>A0A6J1NLW3_BICAN</name>
<feature type="compositionally biased region" description="Polar residues" evidence="1">
    <location>
        <begin position="168"/>
        <end position="184"/>
    </location>
</feature>
<feature type="compositionally biased region" description="Low complexity" evidence="1">
    <location>
        <begin position="46"/>
        <end position="65"/>
    </location>
</feature>
<organism evidence="2 3">
    <name type="scientific">Bicyclus anynana</name>
    <name type="common">Squinting bush brown butterfly</name>
    <dbReference type="NCBI Taxonomy" id="110368"/>
    <lineage>
        <taxon>Eukaryota</taxon>
        <taxon>Metazoa</taxon>
        <taxon>Ecdysozoa</taxon>
        <taxon>Arthropoda</taxon>
        <taxon>Hexapoda</taxon>
        <taxon>Insecta</taxon>
        <taxon>Pterygota</taxon>
        <taxon>Neoptera</taxon>
        <taxon>Endopterygota</taxon>
        <taxon>Lepidoptera</taxon>
        <taxon>Glossata</taxon>
        <taxon>Ditrysia</taxon>
        <taxon>Papilionoidea</taxon>
        <taxon>Nymphalidae</taxon>
        <taxon>Satyrinae</taxon>
        <taxon>Satyrini</taxon>
        <taxon>Mycalesina</taxon>
        <taxon>Bicyclus</taxon>
    </lineage>
</organism>
<dbReference type="RefSeq" id="XP_023948750.2">
    <property type="nucleotide sequence ID" value="XM_024092982.2"/>
</dbReference>
<feature type="compositionally biased region" description="Polar residues" evidence="1">
    <location>
        <begin position="127"/>
        <end position="143"/>
    </location>
</feature>
<dbReference type="KEGG" id="bany:112053534"/>
<keyword evidence="2" id="KW-1185">Reference proteome</keyword>
<feature type="compositionally biased region" description="Polar residues" evidence="1">
    <location>
        <begin position="10"/>
        <end position="23"/>
    </location>
</feature>
<evidence type="ECO:0000313" key="3">
    <source>
        <dbReference type="RefSeq" id="XP_023948750.2"/>
    </source>
</evidence>
<proteinExistence type="predicted"/>
<sequence>MQRTPREPTNGEQQIKASKTPTSGAIVVYTPPKPPTQITPVPPTQITPVSPTQITPVSPLPTVLLQPPPQFRSSYQQSPSSAHQYQGARPPMQQRQMAQQQIPPSAPPPIQRVMPQQRLYSAPCTRYPSSNQMPQYSPINPFTSSSSGSQSSQVTEYVTRSRYEQYPHAQSQGIQRMSQQSSVVQYEDDDDNDYNDYEPSNRSQHLRYPHSMLRPDVAIPTQPAPPRRERALAYPTQGDVYLSQQSTSSLYTMWPLPPPLPPPPLPLPTFSMRQIPNEYQQEHGPNRNNRMPNAVLRLYLIDRS</sequence>
<feature type="region of interest" description="Disordered" evidence="1">
    <location>
        <begin position="123"/>
        <end position="203"/>
    </location>
</feature>
<reference evidence="3" key="1">
    <citation type="submission" date="2025-08" db="UniProtKB">
        <authorList>
            <consortium name="RefSeq"/>
        </authorList>
    </citation>
    <scope>IDENTIFICATION</scope>
</reference>
<evidence type="ECO:0000313" key="2">
    <source>
        <dbReference type="Proteomes" id="UP001652582"/>
    </source>
</evidence>
<feature type="compositionally biased region" description="Polar residues" evidence="1">
    <location>
        <begin position="71"/>
        <end position="84"/>
    </location>
</feature>